<dbReference type="Pfam" id="PF05860">
    <property type="entry name" value="TPS"/>
    <property type="match status" value="1"/>
</dbReference>
<reference evidence="6 7" key="1">
    <citation type="submission" date="2016-10" db="EMBL/GenBank/DDBJ databases">
        <authorList>
            <person name="de Groot N.N."/>
        </authorList>
    </citation>
    <scope>NUCLEOTIDE SEQUENCE [LARGE SCALE GENOMIC DNA]</scope>
    <source>
        <strain evidence="6 7">DSM 17890</strain>
    </source>
</reference>
<evidence type="ECO:0000313" key="6">
    <source>
        <dbReference type="EMBL" id="SDW36745.1"/>
    </source>
</evidence>
<gene>
    <name evidence="6" type="ORF">SAMN05444336_101830</name>
</gene>
<dbReference type="Pfam" id="PF18886">
    <property type="entry name" value="DUF5649"/>
    <property type="match status" value="4"/>
</dbReference>
<proteinExistence type="predicted"/>
<dbReference type="InterPro" id="IPR008638">
    <property type="entry name" value="FhaB/CdiA-like_TPS"/>
</dbReference>
<dbReference type="NCBIfam" id="TIGR01901">
    <property type="entry name" value="adhes_NPXG"/>
    <property type="match status" value="1"/>
</dbReference>
<dbReference type="Proteomes" id="UP000199118">
    <property type="component" value="Unassembled WGS sequence"/>
</dbReference>
<comment type="subcellular location">
    <subcellularLocation>
        <location evidence="1">Secreted</location>
    </subcellularLocation>
</comment>
<dbReference type="Gene3D" id="2.160.20.10">
    <property type="entry name" value="Single-stranded right-handed beta-helix, Pectin lyase-like"/>
    <property type="match status" value="1"/>
</dbReference>
<dbReference type="SMART" id="SM00912">
    <property type="entry name" value="Haemagg_act"/>
    <property type="match status" value="1"/>
</dbReference>
<dbReference type="STRING" id="356660.SAMN05444336_101830"/>
<feature type="domain" description="Filamentous haemagglutinin FhaB/tRNA nuclease CdiA-like TPS" evidence="5">
    <location>
        <begin position="44"/>
        <end position="156"/>
    </location>
</feature>
<dbReference type="InterPro" id="IPR011050">
    <property type="entry name" value="Pectin_lyase_fold/virulence"/>
</dbReference>
<evidence type="ECO:0000259" key="5">
    <source>
        <dbReference type="SMART" id="SM00912"/>
    </source>
</evidence>
<dbReference type="InterPro" id="IPR012334">
    <property type="entry name" value="Pectin_lyas_fold"/>
</dbReference>
<protein>
    <submittedName>
        <fullName evidence="6">Filamentous hemagglutinin family N-terminal domain-containing protein</fullName>
    </submittedName>
</protein>
<feature type="region of interest" description="Disordered" evidence="4">
    <location>
        <begin position="4603"/>
        <end position="4629"/>
    </location>
</feature>
<dbReference type="GO" id="GO:0005576">
    <property type="term" value="C:extracellular region"/>
    <property type="evidence" value="ECO:0007669"/>
    <property type="project" value="UniProtKB-SubCell"/>
</dbReference>
<evidence type="ECO:0000256" key="4">
    <source>
        <dbReference type="SAM" id="MobiDB-lite"/>
    </source>
</evidence>
<organism evidence="6 7">
    <name type="scientific">Albimonas donghaensis</name>
    <dbReference type="NCBI Taxonomy" id="356660"/>
    <lineage>
        <taxon>Bacteria</taxon>
        <taxon>Pseudomonadati</taxon>
        <taxon>Pseudomonadota</taxon>
        <taxon>Alphaproteobacteria</taxon>
        <taxon>Rhodobacterales</taxon>
        <taxon>Paracoccaceae</taxon>
        <taxon>Albimonas</taxon>
    </lineage>
</organism>
<dbReference type="RefSeq" id="WP_092679829.1">
    <property type="nucleotide sequence ID" value="NZ_FNMZ01000001.1"/>
</dbReference>
<name>A0A1H2SZ54_9RHOB</name>
<evidence type="ECO:0000313" key="7">
    <source>
        <dbReference type="Proteomes" id="UP000199118"/>
    </source>
</evidence>
<evidence type="ECO:0000256" key="3">
    <source>
        <dbReference type="ARBA" id="ARBA00022729"/>
    </source>
</evidence>
<keyword evidence="3" id="KW-0732">Signal</keyword>
<dbReference type="PANTHER" id="PTHR12338">
    <property type="entry name" value="AUTOTRANSPORTER"/>
    <property type="match status" value="1"/>
</dbReference>
<evidence type="ECO:0000256" key="1">
    <source>
        <dbReference type="ARBA" id="ARBA00004613"/>
    </source>
</evidence>
<dbReference type="SUPFAM" id="SSF51126">
    <property type="entry name" value="Pectin lyase-like"/>
    <property type="match status" value="1"/>
</dbReference>
<dbReference type="InterPro" id="IPR043709">
    <property type="entry name" value="DUF5649"/>
</dbReference>
<sequence length="4629" mass="442497">MRVRRLPLIRAALRPALARSAATALGLAALGVAGFAPLAVPGSAAAGPRGGQVQGGEARIVTRGNVTTIRQGSQRVVIDWASFDIDPNDVVRFLQPGGDAVALNRILSGMPTHIRGKLTANGNVWLVNPSGVMFHAGSVIDVGGLVATSAGIDTDAFMAGSGRFDQPGEPGAKVINEGEITFAEAGLVGLVAPHAENRGTIRGKLGRIVIAGQESLSVDVSGEGLFEIDLRDAAKIEGAQAGNSGVILAEGGTVIISASAARNAVESAVSVSGVVVASSARVEGGAIVLDGGAGGVEVSGRLEAASATAGGGSVDISGGRVTLTDAARIDVSGATGGGRVRMGGDIAAIKAGTAPDMEEATRTEIAAGARIKADATEAGQGGEVTAWSSEATAVSGAISARGGPQGGDGGFVELSSRLGLGFAGTVDLGAADGRRGLLLLDPQDVFIRNGGDPILGDIDGDAAPLTLTLDPGSLEFSSADIRIEATRDIHVEDAVVMRDPSASLTLAAGRDLFLLASFDIAGDLSLIADATVFGAGGLLQLPDGEGLIDVATGVQLFVPDGRLELSAPEGIVGAGMTSAGALRLHAGEDLTIPETTFAGTLFVRADGAVELGGGSVGALDVSAFGVAGGITQAGALTVAGTSLLSATRDVTLALANDFGGAVTVTADNVSLRDVNFLEITDSEVFGDLTAAAGTAAETVQVTRDPYQAALHLDGVDVGSGAGSLVATTVSGGVALVNIRAGDISVAGASGGAVAGDMRGHAILTDGLSIAAAGLASGVNGIMLSNLRADGAVSLAGAPNLTLLGASFAPDFGVDLGDVPGLLTLERTVFAGDMSIAVDGDVDLALVRSPPGGSTDGDLTIAAGGDIHKRTSNDIDLIAAGFGVGAYFITLSPTERLTVAAPHAGTYDRLLRVAGDLDLAAGGAILVPGIEFQADKRTTVGGETRLAAQGDVVVDFLGDVTLAGLSSERDATLRVEGALDQTGAVYVADRLDLLVTGDVSLGLSGNDFNTLGGEVGGSTLLGDADGLVVEDFRGGALSASTVSGDVTLRDLVVAGDLAAQGDRLTLSRGRVDGAADLVSRAGGLTVTDLAAGGALVANSAGTADFSRVSLVGLQVEATDDIVVIDAAAGATALASSAGSVSVENLRAGSLLALAHTGFSAHGLVADSLAADAGGGVVLGGVATTGTLDVSAGGDILSLADGPDRLAAFEVAGPRAARIGLEVDAILGDPIRDQVTAELAAVPPVSVGAETLSALIHAGGDARFAASNDISILSEAPAEGGLFNRFAGLLTLQAGGAATIEAAGAVDVAGAVAGDLSLRANADGAVVAGGAPGIAQHDALSVGGHADFILGAGADPVAAQRGDVSLDRAGNAFGTVSVIAGSAALRDADGFALTASDLSGRLTLGGGGVAQAGDMSLSTTEAAGGAEILAAGALSLSDLTLGAASTLEAGGALSASDLDLGAGALTLIAGAGLSADHVTAGATRATGGTGLSLAASALGDATLTATTGAARLDGLTAGALSATSGDAMTVTALDVGAAALTAGAGLDVSALTADALSATAGGALSVSTAQVAGDATLQADKAVSLADSAYAGALVAASGAGFGMDVAALSAGAADLASGDALGVDGVDIAGGLSARSVGAMTLSAVASGAATLVSGAGLSATGLDVGALIATAAGGLSLGTASIDGAAALSAGGDAALADVSTTDGLTAEAGGALTATRITSGTTRLVAGAGLVGSDLDTGPLTATASGDLAIDRAAVAGDAALSGAAVSLANVAATGGLSATSVDALFATSINAGATSLSAGGGLTAAGLDTGPLTATGSGDLTVDGAAVAGDASLTAGGDVTSSRMAVAGRLAADSGGALAGDDLTFAAFDGRAGGAATLSNLAGGALGLEAGSAVLSASDLGDATIVSRAGVAADGVTVSALTAGAEDDIRLSDVMAAGDVALDAGGGLDVADTSFASLTGAAAGAAGLARLTGGDLDVTAQSVSLADSALDAVALVSRAGVIAQTLDLAALDATASGAVDLGSVAASGAIAVETGGALSADGVSFASLSGAAGGQAVLSALSGGDLEIEARSISLADSTFEAGMLTARERIAVARVGMTSLSADAGGAASLADATASGAVEAQAGGDLDAARVAFAKFSGTAAGDARLTALTGGDLAVTARGVSLSDASLGAATVAASEAVVASGLTLDSLAATAGAAADLETIAATGAIDVTAGGDLDARALSFAGLTATAAGDAVLNGLAGGDLDLSARNATLTSSTLGAATLAASETVVAGGLTLASLAATAGGGADLDDIAATGAIDVTAGGAVDARALSFAGLTAAAGGAATLTLLTGGDLDVAAQSVDLTASTLGAVSLFARDGIEAEGLELASLSLVAIGAARLANIDSPGALHVETGGAFDAGTLAFASLVAQAGGAATMTALSGGTLDVTAERIALRASLLDDARLVTAPVDPETPAFAALVVAPGAGDVTLEAVDAAGDIAVAAEGDVHADTVGFASFTATAGGDAAMTALSGGDLDVTAGEVSLSASTLGAVAATARGGFSGDGLQVARLRAAAGGDIDLADTAAAAAIGLDAGGALDGAALSFASLDAAASGDATLTGLSGGDLEATGRNLSLTASGFGAGVIGAADSVVAEDLTFASLDIAAGGDAALARLAGGALDAAAGGDLTAGASGFDGAAFAAGGAMGLSGIAVADDLSASAGGALTGADIDAGGDAAFAAGGALNAARLTVAGALTTDAGGDLDLSDSGFGTASGAVGGDMRLARLSGGAVDLDGAGDLDGAELTLAGGGQSAAGAITLASSALGDIALEAGGALDLSMLEIGEGTASVGGAARLSGVAVGDFALVAAGDVTAEDLSGGDLALTSASGAVRATRAALPEGRLALTAALGVDLETAQVGAADVSAGGGARIVDVSGGGLTATAGGALTASDLTFDAAGLTAGEGATLTRATFRTLSLAAGGDTAATDIRFDSATLDAGGRLTLDQLTGGALTATSDGALAAAGLALSSARLAAGTDAMLNASGIGALTLTAGASASVTRTGFDSASLVSGAGMTLADLEGDALAASAGGTLSAADIATPEARFAAGDDATLTGIAAGALALDAGGDAAVSEVSFETAALVAGGALAMTGLEGTGLDAAAGQALSGADITAARAGFVAGTTADLTRIAAADLTLSAGGAGSLRDSRFDDAALTAGAGLTLAGLAGDALSAQAGGALSLSDAAIGRVDARSVGPASLARVTAQDLDLAAEGDAALSNAQFGTARVAAGGGLAMDAVSADLLVASAGRDAALAGVDAATAELTAGRDVTLRQGDYGRLSLNAGRNAAATGARIDRADMRAGGGLALTGVVAGTLRAEAGTAALRDVVIADADLLARGDAQVSRSRFDTLTAEAESGDAAIETTTFSTATLTAGGAMSLAGLEGGVLSAGSGGGLDGTEIVVGEAAVTAGADAALTRIMADSLAAEAGGDLAVADLDAVTAGLTSGGTARLDRVQADTLSLTAGQGASGADLTVARATVVAGAGLSLANATLDEAELQAGEGLSVNAASGRDWTLASGGNMAMTALTVGLLAAEAGGDLAVADLDAGTAGLTSGGTARLDRVQADTLSLTAGQGASGADLTVARATMVAGAGLSLANATLDEAELQAGEGLSVNAVSGRDWTLASGGNMAMTALTVDLLAAEAGGDLAVADLDAGTAGLTSGGTARLDRVQADTLSLTAGQGASGADLTVARATMVAGAGLAIERAALETAGLQAGGEIDIRDGAGAAWTVDAGGRALIAGLALDTLTAESGDALSLADARIGSATLTSAGDARLDRVETGRLDLAAAGAIAGADIGLGSGALAAGAGIDLGRIAAEGALSLDGQRVTLTDLAAGRLDVSAAGALSLDRAAVAGDAAFASGAAATLARARIGGALDLAATGDATLSDVAAATASLDTLAALTLGQVSVTGDLTARARGGDMALGPLAVGGDLRARAGAGDILSRDGAAATEAFAVAAPTPATLPGDPAPGFVDQTQPPQVFAELIRVDGAAWFDASGAVLLPGGARLGNDFLSGVSIFAGDVAAISDINDLIIGAGAATLPGRGEVTRSGILGFDKTAPGSVRIDAGGAVVEAAGARIVSTGDLLVTAGGDIDLGRSGNRIDGAAGLFGANVTLAETGNILLGPVSASGDLTVLAGAEGAPASVTQTRGVETVALRMQDGRAARGTASRSGVLDIRGDAAFATGAPTRRTVEDLGLGLDLGRPDNVFGGAVSAQRFFGDVLIAEEATRATLGRDADDDGVLTIRGLEAAGDITIRTSDDLVLAGRMTALTDDMDGERVAAPGAATDADWRAQGALDIADDDLRLFIADGKLLTLDTTAGGVDAAGGMIRVDRAVDGANTLSTAREAEAVAARGGAGAILLDAGARGDIRVRDWLGAGGPLGEIRVAEAMDVSFGQTFAGFDADPGDDRNRFLMGGPGEERDVITASGLVIDAHGEVTVHAPAGIIAVWEGDDDYYGVNAAYVTYGETIEPDSLELYGYIGESGQKAAGLFPVGPEGSQFKTNGCVVGDVQDCTGITPPRVLTLVRLQRAQILNVEEDDLLELFVSYGNEELWGIPQTNFSDVDLERAREEANRQASGDAAPAVPSFVSSEPDR</sequence>
<accession>A0A1H2SZ54</accession>
<keyword evidence="7" id="KW-1185">Reference proteome</keyword>
<dbReference type="EMBL" id="FNMZ01000001">
    <property type="protein sequence ID" value="SDW36745.1"/>
    <property type="molecule type" value="Genomic_DNA"/>
</dbReference>
<evidence type="ECO:0000256" key="2">
    <source>
        <dbReference type="ARBA" id="ARBA00022525"/>
    </source>
</evidence>
<dbReference type="InterPro" id="IPR050909">
    <property type="entry name" value="Bact_Autotransporter_VF"/>
</dbReference>
<dbReference type="PANTHER" id="PTHR12338:SF8">
    <property type="entry name" value="HEME_HEMOPEXIN-BINDING PROTEIN"/>
    <property type="match status" value="1"/>
</dbReference>
<keyword evidence="2" id="KW-0964">Secreted</keyword>